<gene>
    <name evidence="1" type="ORF">CF15_05815</name>
</gene>
<keyword evidence="2" id="KW-1185">Reference proteome</keyword>
<comment type="caution">
    <text evidence="1">The sequence shown here is derived from an EMBL/GenBank/DDBJ whole genome shotgun (WGS) entry which is preliminary data.</text>
</comment>
<evidence type="ECO:0000313" key="1">
    <source>
        <dbReference type="EMBL" id="KSW12266.1"/>
    </source>
</evidence>
<dbReference type="RefSeq" id="WP_058370946.1">
    <property type="nucleotide sequence ID" value="NZ_LNTB01000001.1"/>
</dbReference>
<dbReference type="OrthoDB" id="14784at2157"/>
<reference evidence="1 2" key="1">
    <citation type="submission" date="2015-11" db="EMBL/GenBank/DDBJ databases">
        <title>Genome sequence of Pyrodictium occultum PL-19, a marine hyperthermophilic archaeon isolated from Volcano, Italy.</title>
        <authorList>
            <person name="Utturkar S."/>
            <person name="Huber H."/>
            <person name="Leptihn S."/>
            <person name="Brown S."/>
            <person name="Stetter K.O."/>
            <person name="Podar M."/>
        </authorList>
    </citation>
    <scope>NUCLEOTIDE SEQUENCE [LARGE SCALE GENOMIC DNA]</scope>
    <source>
        <strain evidence="1 2">PL-19</strain>
    </source>
</reference>
<dbReference type="STRING" id="2309.CF15_05815"/>
<dbReference type="EMBL" id="LNTB01000001">
    <property type="protein sequence ID" value="KSW12266.1"/>
    <property type="molecule type" value="Genomic_DNA"/>
</dbReference>
<dbReference type="AlphaFoldDB" id="A0A0V8RWC6"/>
<organism evidence="1 2">
    <name type="scientific">Pyrodictium occultum</name>
    <dbReference type="NCBI Taxonomy" id="2309"/>
    <lineage>
        <taxon>Archaea</taxon>
        <taxon>Thermoproteota</taxon>
        <taxon>Thermoprotei</taxon>
        <taxon>Desulfurococcales</taxon>
        <taxon>Pyrodictiaceae</taxon>
        <taxon>Pyrodictium</taxon>
    </lineage>
</organism>
<evidence type="ECO:0000313" key="2">
    <source>
        <dbReference type="Proteomes" id="UP000053352"/>
    </source>
</evidence>
<accession>A0A0V8RWC6</accession>
<proteinExistence type="predicted"/>
<sequence>MTLAEIVFQKRKLEEKYGIEGRVAGLYVEAGYSVRMWFNTAKGRLSFVARKEGRVLAVDVVAESKILGREAVEALSEKARSINASPVLVLYGSGPRLSEEAKKAAQELGVSVRRVRP</sequence>
<evidence type="ECO:0008006" key="3">
    <source>
        <dbReference type="Google" id="ProtNLM"/>
    </source>
</evidence>
<dbReference type="Proteomes" id="UP000053352">
    <property type="component" value="Unassembled WGS sequence"/>
</dbReference>
<name>A0A0V8RWC6_PYROC</name>
<protein>
    <recommendedName>
        <fullName evidence="3">Restriction endonuclease type IV Mrr domain-containing protein</fullName>
    </recommendedName>
</protein>